<dbReference type="Gene3D" id="1.10.10.10">
    <property type="entry name" value="Winged helix-like DNA-binding domain superfamily/Winged helix DNA-binding domain"/>
    <property type="match status" value="1"/>
</dbReference>
<keyword evidence="2" id="KW-1185">Reference proteome</keyword>
<gene>
    <name evidence="1" type="ORF">GOM49_10400</name>
</gene>
<proteinExistence type="predicted"/>
<evidence type="ECO:0000313" key="2">
    <source>
        <dbReference type="Proteomes" id="UP000422764"/>
    </source>
</evidence>
<accession>A0A6I6F2L1</accession>
<dbReference type="AlphaFoldDB" id="A0A6I6F2L1"/>
<dbReference type="EMBL" id="CP046522">
    <property type="protein sequence ID" value="QGU95444.1"/>
    <property type="molecule type" value="Genomic_DNA"/>
</dbReference>
<evidence type="ECO:0000313" key="1">
    <source>
        <dbReference type="EMBL" id="QGU95444.1"/>
    </source>
</evidence>
<dbReference type="InterPro" id="IPR009057">
    <property type="entry name" value="Homeodomain-like_sf"/>
</dbReference>
<dbReference type="Proteomes" id="UP000422764">
    <property type="component" value="Chromosome"/>
</dbReference>
<name>A0A6I6F2L1_9CLOT</name>
<protein>
    <submittedName>
        <fullName evidence="1">Uncharacterized protein</fullName>
    </submittedName>
</protein>
<dbReference type="SUPFAM" id="SSF46689">
    <property type="entry name" value="Homeodomain-like"/>
    <property type="match status" value="1"/>
</dbReference>
<dbReference type="Pfam" id="PF19866">
    <property type="entry name" value="DUF6339"/>
    <property type="match status" value="1"/>
</dbReference>
<dbReference type="InterPro" id="IPR036388">
    <property type="entry name" value="WH-like_DNA-bd_sf"/>
</dbReference>
<reference evidence="1 2" key="1">
    <citation type="submission" date="2019-12" db="EMBL/GenBank/DDBJ databases">
        <title>Genome sequenceing of Clostridium bovifaecis.</title>
        <authorList>
            <person name="Yao Y."/>
        </authorList>
    </citation>
    <scope>NUCLEOTIDE SEQUENCE [LARGE SCALE GENOMIC DNA]</scope>
    <source>
        <strain evidence="1 2">BXX</strain>
    </source>
</reference>
<organism evidence="1 2">
    <name type="scientific">Clostridium bovifaecis</name>
    <dbReference type="NCBI Taxonomy" id="2184719"/>
    <lineage>
        <taxon>Bacteria</taxon>
        <taxon>Bacillati</taxon>
        <taxon>Bacillota</taxon>
        <taxon>Clostridia</taxon>
        <taxon>Eubacteriales</taxon>
        <taxon>Clostridiaceae</taxon>
        <taxon>Clostridium</taxon>
    </lineage>
</organism>
<sequence>MNIRFIKEEALDNLKVNIKSNIDHYGEENNKWIYDFFNNENLFLDFKYNIKDFDLDMSEEIPSKTDLNNIKLIYENLNFLTESQASDERFWAGLTHDKFWSYMKYRWGNNILNNSKGNEDKVQQIKQSYFYGFGKRRSIAWNGIAKLWWIGKFTYNNTLDNPYEITEYVINDLGTTTLYLVSSNFTSNDNIRFGMFKAILEFERKGVKVSRTKLKELMKHINILGGSYLLDFFTEDEIKNKCIEYLDKIIDRKTDIPEKNKLKAFTEKIKTKQHNLTGTQLKVKEYIIDNIQEISNYKNCNELAKRLGVSATTINITLLKMNLGSYGRFIGDVNRLKKQA</sequence>
<dbReference type="InterPro" id="IPR045920">
    <property type="entry name" value="DUF6339"/>
</dbReference>